<comment type="caution">
    <text evidence="2">The sequence shown here is derived from an EMBL/GenBank/DDBJ whole genome shotgun (WGS) entry which is preliminary data.</text>
</comment>
<accession>A0A9X6P9Y4</accession>
<evidence type="ECO:0000313" key="3">
    <source>
        <dbReference type="Proteomes" id="UP000215693"/>
    </source>
</evidence>
<sequence length="496" mass="55599">MLPPEYLSKVRNWPINNTSKMATVFTLSASGNIGDGGAVQMIFFDSGEMQYRTNWGEPAKYNKWHGLPLTAQVIQQHIDSIQPPFNDLNELYDNTMICYSYDLDKLQNSPINSSTDSSGMVITSGSAIGYGTTQIILTVGGHVYWRFKWYDGKSWIPWLSSNDNEKIIYKDQIIAEYKDLHKIQNNKSVTYAITPEDFKTVTNRPTDNPLTVTTFNGTNNKADSTGQVQLAVDANGQMFYSINWDNRWTTWAKVQTEKQINNDLTSIALFQKIGIIGDSYASGELAIDKYTDHYNMSWGQIMARRNGATAINFSRGGQTTRGWLTDQERGLGLLKSTPAQDLYILALGINDYGKLGQSYLGSLDDIGTNNDTFYGNYSKIIQSIKDKAPNSKIVISTLSQTGQLPNMFSNAIKNIAQHFEVPCLELNSDPFFTSDFYLNHLHGGHPTGPAYAGMAKAYERLIETAMITDLSYFENYENTLETDGSSDLDRIKKMSD</sequence>
<dbReference type="Gene3D" id="3.40.50.1110">
    <property type="entry name" value="SGNH hydrolase"/>
    <property type="match status" value="1"/>
</dbReference>
<name>A0A9X6P9Y4_LACJH</name>
<dbReference type="InterPro" id="IPR013830">
    <property type="entry name" value="SGNH_hydro"/>
</dbReference>
<dbReference type="RefSeq" id="WP_094498597.1">
    <property type="nucleotide sequence ID" value="NZ_NGOD01000073.1"/>
</dbReference>
<dbReference type="SUPFAM" id="SSF52266">
    <property type="entry name" value="SGNH hydrolase"/>
    <property type="match status" value="1"/>
</dbReference>
<dbReference type="Proteomes" id="UP000215693">
    <property type="component" value="Unassembled WGS sequence"/>
</dbReference>
<gene>
    <name evidence="2" type="ORF">CBF50_01720</name>
</gene>
<feature type="domain" description="SGNH hydrolase-type esterase" evidence="1">
    <location>
        <begin position="276"/>
        <end position="451"/>
    </location>
</feature>
<reference evidence="2 3" key="2">
    <citation type="submission" date="2017-09" db="EMBL/GenBank/DDBJ databases">
        <title>Tripartite evolution among Lactobacillus johnsonii, Lactobacillus taiwanensis, Lactobacillus reuteri and their rodent host.</title>
        <authorList>
            <person name="Wang T."/>
            <person name="Knowles S."/>
            <person name="Cheng C."/>
        </authorList>
    </citation>
    <scope>NUCLEOTIDE SEQUENCE [LARGE SCALE GENOMIC DNA]</scope>
    <source>
        <strain evidence="2 3">117c</strain>
    </source>
</reference>
<reference evidence="2 3" key="1">
    <citation type="submission" date="2017-04" db="EMBL/GenBank/DDBJ databases">
        <authorList>
            <person name="Lin X.B."/>
            <person name="Stothard P."/>
            <person name="Tasseva G."/>
            <person name="Walter J."/>
        </authorList>
    </citation>
    <scope>NUCLEOTIDE SEQUENCE [LARGE SCALE GENOMIC DNA]</scope>
    <source>
        <strain evidence="2 3">117c</strain>
    </source>
</reference>
<dbReference type="Pfam" id="PF13472">
    <property type="entry name" value="Lipase_GDSL_2"/>
    <property type="match status" value="1"/>
</dbReference>
<organism evidence="2 3">
    <name type="scientific">Lactobacillus johnsonii</name>
    <dbReference type="NCBI Taxonomy" id="33959"/>
    <lineage>
        <taxon>Bacteria</taxon>
        <taxon>Bacillati</taxon>
        <taxon>Bacillota</taxon>
        <taxon>Bacilli</taxon>
        <taxon>Lactobacillales</taxon>
        <taxon>Lactobacillaceae</taxon>
        <taxon>Lactobacillus</taxon>
    </lineage>
</organism>
<protein>
    <recommendedName>
        <fullName evidence="1">SGNH hydrolase-type esterase domain-containing protein</fullName>
    </recommendedName>
</protein>
<proteinExistence type="predicted"/>
<dbReference type="AlphaFoldDB" id="A0A9X6P9Y4"/>
<dbReference type="EMBL" id="NGOH01000031">
    <property type="protein sequence ID" value="OYS14547.1"/>
    <property type="molecule type" value="Genomic_DNA"/>
</dbReference>
<evidence type="ECO:0000259" key="1">
    <source>
        <dbReference type="Pfam" id="PF13472"/>
    </source>
</evidence>
<dbReference type="CDD" id="cd00229">
    <property type="entry name" value="SGNH_hydrolase"/>
    <property type="match status" value="1"/>
</dbReference>
<dbReference type="InterPro" id="IPR036514">
    <property type="entry name" value="SGNH_hydro_sf"/>
</dbReference>
<evidence type="ECO:0000313" key="2">
    <source>
        <dbReference type="EMBL" id="OYS14547.1"/>
    </source>
</evidence>